<dbReference type="PANTHER" id="PTHR36456">
    <property type="entry name" value="UPF0232 PROTEIN SCO3875"/>
    <property type="match status" value="1"/>
</dbReference>
<keyword evidence="2" id="KW-1185">Reference proteome</keyword>
<reference evidence="1 2" key="1">
    <citation type="submission" date="2019-02" db="EMBL/GenBank/DDBJ databases">
        <title>Apibacter muscae sp. nov.: a novel member of the house fly microbiota.</title>
        <authorList>
            <person name="Park R."/>
        </authorList>
    </citation>
    <scope>NUCLEOTIDE SEQUENCE [LARGE SCALE GENOMIC DNA]</scope>
    <source>
        <strain evidence="1 2">AL1</strain>
    </source>
</reference>
<dbReference type="AlphaFoldDB" id="A0A563DG34"/>
<dbReference type="EMBL" id="SELH01000016">
    <property type="protein sequence ID" value="TWP29087.1"/>
    <property type="molecule type" value="Genomic_DNA"/>
</dbReference>
<evidence type="ECO:0000313" key="1">
    <source>
        <dbReference type="EMBL" id="TWP29087.1"/>
    </source>
</evidence>
<organism evidence="1 2">
    <name type="scientific">Apibacter muscae</name>
    <dbReference type="NCBI Taxonomy" id="2509004"/>
    <lineage>
        <taxon>Bacteria</taxon>
        <taxon>Pseudomonadati</taxon>
        <taxon>Bacteroidota</taxon>
        <taxon>Flavobacteriia</taxon>
        <taxon>Flavobacteriales</taxon>
        <taxon>Weeksellaceae</taxon>
        <taxon>Apibacter</taxon>
    </lineage>
</organism>
<accession>A0A563DG34</accession>
<name>A0A563DG34_9FLAO</name>
<dbReference type="PANTHER" id="PTHR36456:SF1">
    <property type="entry name" value="UPF0232 PROTEIN SCO3875"/>
    <property type="match status" value="1"/>
</dbReference>
<protein>
    <submittedName>
        <fullName evidence="1">DUF721 domain-containing protein</fullName>
    </submittedName>
</protein>
<sequence>MSIRRKEQTSNSAIKNLIKVLGIEEKLLIVEIQNLWRELMGPSIFEHTTRMFIDNEILYIQIDSAVIRNELNFNQEKLYNEINKAIAQNRFSKIKFI</sequence>
<evidence type="ECO:0000313" key="2">
    <source>
        <dbReference type="Proteomes" id="UP000319499"/>
    </source>
</evidence>
<comment type="caution">
    <text evidence="1">The sequence shown here is derived from an EMBL/GenBank/DDBJ whole genome shotgun (WGS) entry which is preliminary data.</text>
</comment>
<gene>
    <name evidence="1" type="ORF">ETU09_04395</name>
</gene>
<dbReference type="Proteomes" id="UP000319499">
    <property type="component" value="Unassembled WGS sequence"/>
</dbReference>
<dbReference type="Pfam" id="PF05258">
    <property type="entry name" value="DciA"/>
    <property type="match status" value="1"/>
</dbReference>
<dbReference type="OrthoDB" id="9804942at2"/>
<proteinExistence type="predicted"/>
<dbReference type="RefSeq" id="WP_146261798.1">
    <property type="nucleotide sequence ID" value="NZ_SELG01000031.1"/>
</dbReference>
<dbReference type="InterPro" id="IPR007922">
    <property type="entry name" value="DciA-like"/>
</dbReference>